<dbReference type="RefSeq" id="WP_148708503.1">
    <property type="nucleotide sequence ID" value="NZ_AP018161.1"/>
</dbReference>
<dbReference type="InterPro" id="IPR027266">
    <property type="entry name" value="TrmE/GcvT-like"/>
</dbReference>
<evidence type="ECO:0000256" key="1">
    <source>
        <dbReference type="ARBA" id="ARBA00022741"/>
    </source>
</evidence>
<dbReference type="InterPro" id="IPR006073">
    <property type="entry name" value="GTP-bd"/>
</dbReference>
<dbReference type="InterPro" id="IPR027368">
    <property type="entry name" value="MnmE_dom2"/>
</dbReference>
<dbReference type="SUPFAM" id="SSF52540">
    <property type="entry name" value="P-loop containing nucleoside triphosphate hydrolases"/>
    <property type="match status" value="1"/>
</dbReference>
<evidence type="ECO:0000313" key="9">
    <source>
        <dbReference type="Proteomes" id="UP000289537"/>
    </source>
</evidence>
<keyword evidence="3 4" id="KW-0819">tRNA processing</keyword>
<dbReference type="EMBL" id="AP018161">
    <property type="protein sequence ID" value="BBA85157.1"/>
    <property type="molecule type" value="Genomic_DNA"/>
</dbReference>
<comment type="caution">
    <text evidence="3">Lacks conserved residue(s) required for the propagation of feature annotation.</text>
</comment>
<feature type="domain" description="MnmE helical" evidence="7">
    <location>
        <begin position="126"/>
        <end position="464"/>
    </location>
</feature>
<feature type="binding site" evidence="3">
    <location>
        <begin position="272"/>
        <end position="275"/>
    </location>
    <ligand>
        <name>GTP</name>
        <dbReference type="ChEBI" id="CHEBI:37565"/>
    </ligand>
</feature>
<comment type="cofactor">
    <cofactor evidence="3">
        <name>K(+)</name>
        <dbReference type="ChEBI" id="CHEBI:29103"/>
    </cofactor>
    <text evidence="3">Binds 1 potassium ion per subunit.</text>
</comment>
<dbReference type="AlphaFoldDB" id="A0A2Z5T435"/>
<sequence length="467" mass="54018">MEYINDTIIAISTPISKSAIGIIRISGYNIIKIINFFFKKKKIKERYAEFVNFIDPNNNEIIDNGILIYFKKPKSFTGEDILEFQCHGNPIIMNYIIDLIVKFKYARIALNGEFTRRAFMNNKLNLHQAESILNIIDSDNIDTVKLAIKSLNGTFTNKINIILNNLIELKILVESYISFENEDNNIIIENINNKFLEIVDKYNKIINECLNSLNINNINTISLIGKTNVGKSTIFNKLINKNRSIVTNISGTTRDSIIDFFSIKNNLIKIIDTAGIRKTKNIIENIGIKKTKENIKKSNILLFIVDNKLNTSNKKEFYNNLKIYINNINLYKFIIKNIKNIIFIKNKSDISNNIIGIEKINNDIYIINISAKNNLGLNILTDEIYKKLFIYKKDVNTDFLISKRHLNIIEKSFNNIKKYNNLLECYDYSILYEDINYSINDLINILGKNISNNDLLDSIFSKFCIGK</sequence>
<feature type="binding site" evidence="3">
    <location>
        <begin position="247"/>
        <end position="253"/>
    </location>
    <ligand>
        <name>GTP</name>
        <dbReference type="ChEBI" id="CHEBI:37565"/>
    </ligand>
</feature>
<feature type="binding site" evidence="3">
    <location>
        <position position="249"/>
    </location>
    <ligand>
        <name>K(+)</name>
        <dbReference type="ChEBI" id="CHEBI:29103"/>
    </ligand>
</feature>
<keyword evidence="9" id="KW-1185">Reference proteome</keyword>
<gene>
    <name evidence="3 8" type="primary">mnmE</name>
    <name evidence="3" type="synonym">trmE</name>
    <name evidence="8" type="ORF">NARRFE1_02280</name>
</gene>
<dbReference type="GO" id="GO:0030488">
    <property type="term" value="P:tRNA methylation"/>
    <property type="evidence" value="ECO:0007669"/>
    <property type="project" value="TreeGrafter"/>
</dbReference>
<keyword evidence="2 3" id="KW-0342">GTP-binding</keyword>
<dbReference type="EC" id="3.6.-.-" evidence="3"/>
<dbReference type="GO" id="GO:0046872">
    <property type="term" value="F:metal ion binding"/>
    <property type="evidence" value="ECO:0007669"/>
    <property type="project" value="UniProtKB-KW"/>
</dbReference>
<feature type="binding site" evidence="3">
    <location>
        <position position="467"/>
    </location>
    <ligand>
        <name>(6S)-5-formyl-5,6,7,8-tetrahydrofolate</name>
        <dbReference type="ChEBI" id="CHEBI:57457"/>
    </ligand>
</feature>
<comment type="subunit">
    <text evidence="3">Homodimer. Heterotetramer of two MnmE and two MnmG subunits.</text>
</comment>
<dbReference type="SUPFAM" id="SSF103025">
    <property type="entry name" value="Folate-binding domain"/>
    <property type="match status" value="1"/>
</dbReference>
<feature type="binding site" evidence="3">
    <location>
        <position position="24"/>
    </location>
    <ligand>
        <name>(6S)-5-formyl-5,6,7,8-tetrahydrofolate</name>
        <dbReference type="ChEBI" id="CHEBI:57457"/>
    </ligand>
</feature>
<dbReference type="Gene3D" id="3.30.1360.120">
    <property type="entry name" value="Probable tRNA modification gtpase trme, domain 1"/>
    <property type="match status" value="1"/>
</dbReference>
<feature type="binding site" evidence="3">
    <location>
        <position position="247"/>
    </location>
    <ligand>
        <name>K(+)</name>
        <dbReference type="ChEBI" id="CHEBI:29103"/>
    </ligand>
</feature>
<evidence type="ECO:0000256" key="3">
    <source>
        <dbReference type="HAMAP-Rule" id="MF_00379"/>
    </source>
</evidence>
<dbReference type="OrthoDB" id="9805918at2"/>
<feature type="binding site" evidence="3">
    <location>
        <position position="83"/>
    </location>
    <ligand>
        <name>(6S)-5-formyl-5,6,7,8-tetrahydrofolate</name>
        <dbReference type="ChEBI" id="CHEBI:57457"/>
    </ligand>
</feature>
<dbReference type="GO" id="GO:0003924">
    <property type="term" value="F:GTPase activity"/>
    <property type="evidence" value="ECO:0007669"/>
    <property type="project" value="UniProtKB-UniRule"/>
</dbReference>
<dbReference type="Pfam" id="PF10396">
    <property type="entry name" value="TrmE_N"/>
    <property type="match status" value="1"/>
</dbReference>
<evidence type="ECO:0000256" key="4">
    <source>
        <dbReference type="RuleBase" id="RU003313"/>
    </source>
</evidence>
<protein>
    <recommendedName>
        <fullName evidence="3">tRNA modification GTPase MnmE</fullName>
        <ecNumber evidence="3">3.6.-.-</ecNumber>
    </recommendedName>
</protein>
<evidence type="ECO:0000259" key="6">
    <source>
        <dbReference type="Pfam" id="PF10396"/>
    </source>
</evidence>
<comment type="similarity">
    <text evidence="3 4">Belongs to the TRAFAC class TrmE-Era-EngA-EngB-Septin-like GTPase superfamily. TrmE GTPase family.</text>
</comment>
<keyword evidence="1 3" id="KW-0547">Nucleotide-binding</keyword>
<dbReference type="PANTHER" id="PTHR42714:SF2">
    <property type="entry name" value="TRNA MODIFICATION GTPASE GTPBP3, MITOCHONDRIAL"/>
    <property type="match status" value="1"/>
</dbReference>
<dbReference type="Gene3D" id="3.40.50.300">
    <property type="entry name" value="P-loop containing nucleotide triphosphate hydrolases"/>
    <property type="match status" value="1"/>
</dbReference>
<keyword evidence="3" id="KW-0630">Potassium</keyword>
<evidence type="ECO:0000256" key="2">
    <source>
        <dbReference type="ARBA" id="ARBA00023134"/>
    </source>
</evidence>
<feature type="binding site" evidence="3">
    <location>
        <position position="123"/>
    </location>
    <ligand>
        <name>(6S)-5-formyl-5,6,7,8-tetrahydrofolate</name>
        <dbReference type="ChEBI" id="CHEBI:57457"/>
    </ligand>
</feature>
<keyword evidence="3" id="KW-0479">Metal-binding</keyword>
<dbReference type="GO" id="GO:0005829">
    <property type="term" value="C:cytosol"/>
    <property type="evidence" value="ECO:0007669"/>
    <property type="project" value="TreeGrafter"/>
</dbReference>
<dbReference type="Proteomes" id="UP000289537">
    <property type="component" value="Chromosome"/>
</dbReference>
<keyword evidence="3" id="KW-0963">Cytoplasm</keyword>
<dbReference type="KEGG" id="eor:NARRFE1_02280"/>
<dbReference type="CDD" id="cd14858">
    <property type="entry name" value="TrmE_N"/>
    <property type="match status" value="1"/>
</dbReference>
<evidence type="ECO:0000313" key="8">
    <source>
        <dbReference type="EMBL" id="BBA85157.1"/>
    </source>
</evidence>
<keyword evidence="3" id="KW-0460">Magnesium</keyword>
<dbReference type="InterPro" id="IPR018948">
    <property type="entry name" value="GTP-bd_TrmE_N"/>
</dbReference>
<proteinExistence type="inferred from homology"/>
<feature type="domain" description="GTP-binding protein TrmE N-terminal" evidence="6">
    <location>
        <begin position="7"/>
        <end position="123"/>
    </location>
</feature>
<feature type="domain" description="G" evidence="5">
    <location>
        <begin position="221"/>
        <end position="321"/>
    </location>
</feature>
<reference evidence="8 9" key="1">
    <citation type="journal article" date="2017" name="Proc. Natl. Acad. Sci. U.S.A.">
        <title>Small genome symbiont underlies cuticle hardness in beetles.</title>
        <authorList>
            <person name="Anbutsu H."/>
            <person name="Moriyama M."/>
            <person name="Nikoh N."/>
            <person name="Hosokawa T."/>
            <person name="Futahashi R."/>
            <person name="Tanahashi M."/>
            <person name="Meng X.Y."/>
            <person name="Kuriwada T."/>
            <person name="Mori N."/>
            <person name="Oshima K."/>
            <person name="Hattori M."/>
            <person name="Fujie M."/>
            <person name="Satoh N."/>
            <person name="Maeda T."/>
            <person name="Shigenobu S."/>
            <person name="Koga R."/>
            <person name="Fukatsu T."/>
        </authorList>
    </citation>
    <scope>NUCLEOTIDE SEQUENCE [LARGE SCALE GENOMIC DNA]</scope>
    <source>
        <strain evidence="8">NARRFE1</strain>
    </source>
</reference>
<name>A0A2Z5T435_9GAMM</name>
<dbReference type="HAMAP" id="MF_00379">
    <property type="entry name" value="GTPase_MnmE"/>
    <property type="match status" value="1"/>
</dbReference>
<dbReference type="InterPro" id="IPR027417">
    <property type="entry name" value="P-loop_NTPase"/>
</dbReference>
<organism evidence="8 9">
    <name type="scientific">endosymbiont of Rhynchophorus ferrugineus</name>
    <dbReference type="NCBI Taxonomy" id="1972133"/>
    <lineage>
        <taxon>Bacteria</taxon>
        <taxon>Pseudomonadati</taxon>
        <taxon>Pseudomonadota</taxon>
        <taxon>Gammaproteobacteria</taxon>
        <taxon>Candidatus Nardonella</taxon>
    </lineage>
</organism>
<feature type="binding site" evidence="3">
    <location>
        <position position="252"/>
    </location>
    <ligand>
        <name>K(+)</name>
        <dbReference type="ChEBI" id="CHEBI:29103"/>
    </ligand>
</feature>
<feature type="binding site" evidence="3">
    <location>
        <position position="232"/>
    </location>
    <ligand>
        <name>Mg(2+)</name>
        <dbReference type="ChEBI" id="CHEBI:18420"/>
    </ligand>
</feature>
<comment type="subcellular location">
    <subcellularLocation>
        <location evidence="3">Cytoplasm</location>
    </subcellularLocation>
</comment>
<feature type="binding site" evidence="3">
    <location>
        <position position="228"/>
    </location>
    <ligand>
        <name>K(+)</name>
        <dbReference type="ChEBI" id="CHEBI:29103"/>
    </ligand>
</feature>
<accession>A0A2Z5T435</accession>
<evidence type="ECO:0000259" key="7">
    <source>
        <dbReference type="Pfam" id="PF12631"/>
    </source>
</evidence>
<keyword evidence="3" id="KW-0378">Hydrolase</keyword>
<dbReference type="InterPro" id="IPR025867">
    <property type="entry name" value="MnmE_helical"/>
</dbReference>
<dbReference type="Pfam" id="PF12631">
    <property type="entry name" value="MnmE_helical"/>
    <property type="match status" value="1"/>
</dbReference>
<feature type="binding site" evidence="3">
    <location>
        <position position="253"/>
    </location>
    <ligand>
        <name>Mg(2+)</name>
        <dbReference type="ChEBI" id="CHEBI:18420"/>
    </ligand>
</feature>
<dbReference type="NCBIfam" id="TIGR00450">
    <property type="entry name" value="mnmE_trmE_thdF"/>
    <property type="match status" value="1"/>
</dbReference>
<dbReference type="GO" id="GO:0002098">
    <property type="term" value="P:tRNA wobble uridine modification"/>
    <property type="evidence" value="ECO:0007669"/>
    <property type="project" value="TreeGrafter"/>
</dbReference>
<dbReference type="Pfam" id="PF01926">
    <property type="entry name" value="MMR_HSR1"/>
    <property type="match status" value="1"/>
</dbReference>
<feature type="binding site" evidence="3">
    <location>
        <begin position="228"/>
        <end position="233"/>
    </location>
    <ligand>
        <name>GTP</name>
        <dbReference type="ChEBI" id="CHEBI:37565"/>
    </ligand>
</feature>
<comment type="function">
    <text evidence="3">Exhibits a very high intrinsic GTPase hydrolysis rate. Involved in the addition of a carboxymethylaminomethyl (cmnm) group at the wobble position (U34) of certain tRNAs, forming tRNA-cmnm(5)s(2)U34.</text>
</comment>
<dbReference type="InterPro" id="IPR004520">
    <property type="entry name" value="GTPase_MnmE"/>
</dbReference>
<evidence type="ECO:0000259" key="5">
    <source>
        <dbReference type="Pfam" id="PF01926"/>
    </source>
</evidence>
<dbReference type="PANTHER" id="PTHR42714">
    <property type="entry name" value="TRNA MODIFICATION GTPASE GTPBP3"/>
    <property type="match status" value="1"/>
</dbReference>
<dbReference type="Gene3D" id="1.20.120.430">
    <property type="entry name" value="tRNA modification GTPase MnmE domain 2"/>
    <property type="match status" value="1"/>
</dbReference>
<dbReference type="GO" id="GO:0005525">
    <property type="term" value="F:GTP binding"/>
    <property type="evidence" value="ECO:0007669"/>
    <property type="project" value="UniProtKB-UniRule"/>
</dbReference>